<feature type="transmembrane region" description="Helical" evidence="1">
    <location>
        <begin position="12"/>
        <end position="33"/>
    </location>
</feature>
<evidence type="ECO:0000313" key="2">
    <source>
        <dbReference type="EMBL" id="QIW96800.1"/>
    </source>
</evidence>
<proteinExistence type="predicted"/>
<dbReference type="AlphaFoldDB" id="A0A6H0XQ75"/>
<feature type="transmembrane region" description="Helical" evidence="1">
    <location>
        <begin position="54"/>
        <end position="76"/>
    </location>
</feature>
<name>A0A6H0XQ75_9PEZI</name>
<gene>
    <name evidence="2" type="ORF">AMS68_002318</name>
</gene>
<feature type="transmembrane region" description="Helical" evidence="1">
    <location>
        <begin position="252"/>
        <end position="272"/>
    </location>
</feature>
<evidence type="ECO:0000256" key="1">
    <source>
        <dbReference type="SAM" id="Phobius"/>
    </source>
</evidence>
<feature type="transmembrane region" description="Helical" evidence="1">
    <location>
        <begin position="150"/>
        <end position="171"/>
    </location>
</feature>
<dbReference type="OrthoDB" id="18595at2759"/>
<feature type="transmembrane region" description="Helical" evidence="1">
    <location>
        <begin position="119"/>
        <end position="138"/>
    </location>
</feature>
<evidence type="ECO:0000313" key="3">
    <source>
        <dbReference type="Proteomes" id="UP000503462"/>
    </source>
</evidence>
<organism evidence="2 3">
    <name type="scientific">Peltaster fructicola</name>
    <dbReference type="NCBI Taxonomy" id="286661"/>
    <lineage>
        <taxon>Eukaryota</taxon>
        <taxon>Fungi</taxon>
        <taxon>Dikarya</taxon>
        <taxon>Ascomycota</taxon>
        <taxon>Pezizomycotina</taxon>
        <taxon>Dothideomycetes</taxon>
        <taxon>Dothideomycetes incertae sedis</taxon>
        <taxon>Peltaster</taxon>
    </lineage>
</organism>
<reference evidence="2 3" key="1">
    <citation type="journal article" date="2016" name="Sci. Rep.">
        <title>Peltaster fructicola genome reveals evolution from an invasive phytopathogen to an ectophytic parasite.</title>
        <authorList>
            <person name="Xu C."/>
            <person name="Chen H."/>
            <person name="Gleason M.L."/>
            <person name="Xu J.R."/>
            <person name="Liu H."/>
            <person name="Zhang R."/>
            <person name="Sun G."/>
        </authorList>
    </citation>
    <scope>NUCLEOTIDE SEQUENCE [LARGE SCALE GENOMIC DNA]</scope>
    <source>
        <strain evidence="2 3">LNHT1506</strain>
    </source>
</reference>
<protein>
    <submittedName>
        <fullName evidence="2">Uncharacterized protein</fullName>
    </submittedName>
</protein>
<dbReference type="EMBL" id="CP051140">
    <property type="protein sequence ID" value="QIW96800.1"/>
    <property type="molecule type" value="Genomic_DNA"/>
</dbReference>
<keyword evidence="1" id="KW-0812">Transmembrane</keyword>
<keyword evidence="3" id="KW-1185">Reference proteome</keyword>
<sequence length="318" mass="35486">MNGAVQDYIAAIIFWLYIAAALYLSLGVIATLASISSKATQRDSTRRQTWNFSVLAGISFATLSFNMLNILINSFLRWADGQSVHYNWIDLPQSIWQWSLDTKPFRDFVLDIFADTQSAVASAAALLTTMSLCVYMGIEGRRYQIPNLGMFFGLAQILPISFSSTLFFIAVMRSDKHSAHVQPRTIFLYTFLASFALCIVAATYLVWHHEQSPWLLPLVISARLTLLLPLSFHGSVERPRSSAGEIMDTDTLLSSIPCIALTPALNSMGYLFRDGLYISWSSVLEHPAVSTLTCDLYLAAVICNAWRSTKSALERIKQ</sequence>
<dbReference type="Proteomes" id="UP000503462">
    <property type="component" value="Chromosome 2"/>
</dbReference>
<keyword evidence="1" id="KW-0472">Membrane</keyword>
<feature type="transmembrane region" description="Helical" evidence="1">
    <location>
        <begin position="214"/>
        <end position="232"/>
    </location>
</feature>
<accession>A0A6H0XQ75</accession>
<keyword evidence="1" id="KW-1133">Transmembrane helix</keyword>
<feature type="transmembrane region" description="Helical" evidence="1">
    <location>
        <begin position="186"/>
        <end position="207"/>
    </location>
</feature>